<dbReference type="AlphaFoldDB" id="A0A423D007"/>
<feature type="chain" id="PRO_5019184486" description="YceK/YidQ family lipoprotein" evidence="1">
    <location>
        <begin position="23"/>
        <end position="95"/>
    </location>
</feature>
<evidence type="ECO:0008006" key="4">
    <source>
        <dbReference type="Google" id="ProtNLM"/>
    </source>
</evidence>
<dbReference type="PROSITE" id="PS51257">
    <property type="entry name" value="PROKAR_LIPOPROTEIN"/>
    <property type="match status" value="1"/>
</dbReference>
<evidence type="ECO:0000256" key="1">
    <source>
        <dbReference type="SAM" id="SignalP"/>
    </source>
</evidence>
<reference evidence="2 3" key="1">
    <citation type="submission" date="2016-10" db="EMBL/GenBank/DDBJ databases">
        <title>Comparative genome analysis of multiple Pseudomonas spp. focuses on biocontrol and plant growth promoting traits.</title>
        <authorList>
            <person name="Tao X.-Y."/>
            <person name="Taylor C.G."/>
        </authorList>
    </citation>
    <scope>NUCLEOTIDE SEQUENCE [LARGE SCALE GENOMIC DNA]</scope>
    <source>
        <strain evidence="2 3">15D11</strain>
    </source>
</reference>
<gene>
    <name evidence="2" type="ORF">BHU25_22780</name>
</gene>
<proteinExistence type="predicted"/>
<dbReference type="Proteomes" id="UP000285286">
    <property type="component" value="Unassembled WGS sequence"/>
</dbReference>
<keyword evidence="1" id="KW-0732">Signal</keyword>
<dbReference type="EMBL" id="MOAM01000035">
    <property type="protein sequence ID" value="ROL64932.1"/>
    <property type="molecule type" value="Genomic_DNA"/>
</dbReference>
<organism evidence="2 3">
    <name type="scientific">Pseudomonas vranovensis</name>
    <dbReference type="NCBI Taxonomy" id="321661"/>
    <lineage>
        <taxon>Bacteria</taxon>
        <taxon>Pseudomonadati</taxon>
        <taxon>Pseudomonadota</taxon>
        <taxon>Gammaproteobacteria</taxon>
        <taxon>Pseudomonadales</taxon>
        <taxon>Pseudomonadaceae</taxon>
        <taxon>Pseudomonas</taxon>
    </lineage>
</organism>
<sequence>MPRKRIIRTLACLLLSSTLALSACGSIMGRGSGYYSERPSDGAFMGSRSNVAMLFAPTYLQYCWPTLVCPAAFIVSLPVDMTLDVVLLPYDIARR</sequence>
<comment type="caution">
    <text evidence="2">The sequence shown here is derived from an EMBL/GenBank/DDBJ whole genome shotgun (WGS) entry which is preliminary data.</text>
</comment>
<accession>A0A423D007</accession>
<protein>
    <recommendedName>
        <fullName evidence="4">YceK/YidQ family lipoprotein</fullName>
    </recommendedName>
</protein>
<keyword evidence="3" id="KW-1185">Reference proteome</keyword>
<evidence type="ECO:0000313" key="2">
    <source>
        <dbReference type="EMBL" id="ROL64932.1"/>
    </source>
</evidence>
<name>A0A423D007_9PSED</name>
<evidence type="ECO:0000313" key="3">
    <source>
        <dbReference type="Proteomes" id="UP000285286"/>
    </source>
</evidence>
<feature type="signal peptide" evidence="1">
    <location>
        <begin position="1"/>
        <end position="22"/>
    </location>
</feature>